<dbReference type="InterPro" id="IPR042098">
    <property type="entry name" value="TauD-like_sf"/>
</dbReference>
<feature type="domain" description="TauD/TfdA-like" evidence="10">
    <location>
        <begin position="153"/>
        <end position="392"/>
    </location>
</feature>
<dbReference type="InterPro" id="IPR050411">
    <property type="entry name" value="AlphaKG_dependent_hydroxylases"/>
</dbReference>
<comment type="caution">
    <text evidence="12">The sequence shown here is derived from an EMBL/GenBank/DDBJ whole genome shotgun (WGS) entry which is preliminary data.</text>
</comment>
<dbReference type="CDD" id="cd00250">
    <property type="entry name" value="CAS_like"/>
    <property type="match status" value="1"/>
</dbReference>
<gene>
    <name evidence="12" type="ORF">APLA_LOCUS9530</name>
</gene>
<dbReference type="EMBL" id="CADEBD010000309">
    <property type="protein sequence ID" value="CAB3241281.1"/>
    <property type="molecule type" value="Genomic_DNA"/>
</dbReference>
<dbReference type="InterPro" id="IPR010376">
    <property type="entry name" value="GBBH-like_N"/>
</dbReference>
<evidence type="ECO:0008006" key="14">
    <source>
        <dbReference type="Google" id="ProtNLM"/>
    </source>
</evidence>
<organism evidence="12 13">
    <name type="scientific">Arctia plantaginis</name>
    <name type="common">Wood tiger moth</name>
    <name type="synonym">Phalaena plantaginis</name>
    <dbReference type="NCBI Taxonomy" id="874455"/>
    <lineage>
        <taxon>Eukaryota</taxon>
        <taxon>Metazoa</taxon>
        <taxon>Ecdysozoa</taxon>
        <taxon>Arthropoda</taxon>
        <taxon>Hexapoda</taxon>
        <taxon>Insecta</taxon>
        <taxon>Pterygota</taxon>
        <taxon>Neoptera</taxon>
        <taxon>Endopterygota</taxon>
        <taxon>Lepidoptera</taxon>
        <taxon>Glossata</taxon>
        <taxon>Ditrysia</taxon>
        <taxon>Noctuoidea</taxon>
        <taxon>Erebidae</taxon>
        <taxon>Arctiinae</taxon>
        <taxon>Arctia</taxon>
    </lineage>
</organism>
<evidence type="ECO:0000313" key="13">
    <source>
        <dbReference type="Proteomes" id="UP000494256"/>
    </source>
</evidence>
<evidence type="ECO:0000256" key="3">
    <source>
        <dbReference type="ARBA" id="ARBA00005022"/>
    </source>
</evidence>
<protein>
    <recommendedName>
        <fullName evidence="14">Gamma-butyrobetaine dioxygenase</fullName>
    </recommendedName>
</protein>
<reference evidence="12 13" key="1">
    <citation type="submission" date="2020-04" db="EMBL/GenBank/DDBJ databases">
        <authorList>
            <person name="Wallbank WR R."/>
            <person name="Pardo Diaz C."/>
            <person name="Kozak K."/>
            <person name="Martin S."/>
            <person name="Jiggins C."/>
            <person name="Moest M."/>
            <person name="Warren A I."/>
            <person name="Byers J.R.P. K."/>
            <person name="Montejo-Kovacevich G."/>
            <person name="Yen C E."/>
        </authorList>
    </citation>
    <scope>NUCLEOTIDE SEQUENCE [LARGE SCALE GENOMIC DNA]</scope>
</reference>
<evidence type="ECO:0000256" key="2">
    <source>
        <dbReference type="ARBA" id="ARBA00001961"/>
    </source>
</evidence>
<keyword evidence="9" id="KW-0408">Iron</keyword>
<dbReference type="Proteomes" id="UP000494256">
    <property type="component" value="Unassembled WGS sequence"/>
</dbReference>
<dbReference type="FunFam" id="3.30.2020.30:FF:000002">
    <property type="entry name" value="Putative gamma-butyrobetaine dioxygenase"/>
    <property type="match status" value="1"/>
</dbReference>
<comment type="pathway">
    <text evidence="3">Amine and polyamine biosynthesis; carnitine biosynthesis.</text>
</comment>
<evidence type="ECO:0000313" key="12">
    <source>
        <dbReference type="EMBL" id="CAB3241281.1"/>
    </source>
</evidence>
<evidence type="ECO:0000256" key="4">
    <source>
        <dbReference type="ARBA" id="ARBA00008654"/>
    </source>
</evidence>
<feature type="domain" description="Gamma-butyrobetaine hydroxylase-like N-terminal" evidence="11">
    <location>
        <begin position="46"/>
        <end position="115"/>
    </location>
</feature>
<keyword evidence="8" id="KW-0560">Oxidoreductase</keyword>
<sequence>MFVVRIIKSKINNVGNLLPTSSRQVHNYNHLYKNISEDNVKVVIRGESLQFPNVWLRENCQCKECYHNSAQSRILDWSKFNLNVKPTNVRENENTNSLHVTWDDGHVSEYNFNWLKFRSFTPANQKKYTETIYKPKNITWHGKDFSKILYKQDYNDILNSDAALYDWLHMLSIYGVALIQNTPPSETAVDDVVKKIGFAKQTHYGSKFVVQHVENTSNVAYLSSNLQLHTDLPYYEYCPGTNLLHYLVQTVSQGGDNLLSDCHYTANYMKENHHEQYEILTNVEVEWRDVGTEFGNDFFKLHRAPVICLDRHEEITRINFSIPQRGSHFPGPIELVKPWYEAHSLFWNLNHKFAAKFKACSGDILAFNNIRLLHGRSAYEDSSDNVRKIIGTYLDWDEIYSRLRCLKVKLKNEDGLC</sequence>
<evidence type="ECO:0000256" key="1">
    <source>
        <dbReference type="ARBA" id="ARBA00001954"/>
    </source>
</evidence>
<dbReference type="PANTHER" id="PTHR10696">
    <property type="entry name" value="GAMMA-BUTYROBETAINE HYDROXYLASE-RELATED"/>
    <property type="match status" value="1"/>
</dbReference>
<dbReference type="Gene3D" id="3.30.2020.30">
    <property type="match status" value="1"/>
</dbReference>
<comment type="similarity">
    <text evidence="4">Belongs to the gamma-BBH/TMLD family.</text>
</comment>
<evidence type="ECO:0000256" key="9">
    <source>
        <dbReference type="ARBA" id="ARBA00023004"/>
    </source>
</evidence>
<name>A0A8S1A9G8_ARCPL</name>
<dbReference type="PANTHER" id="PTHR10696:SF33">
    <property type="entry name" value="GAMMA-BUTYROBETAINE DIOXYGENASE"/>
    <property type="match status" value="1"/>
</dbReference>
<comment type="cofactor">
    <cofactor evidence="1">
        <name>Fe(2+)</name>
        <dbReference type="ChEBI" id="CHEBI:29033"/>
    </cofactor>
</comment>
<dbReference type="SUPFAM" id="SSF51197">
    <property type="entry name" value="Clavaminate synthase-like"/>
    <property type="match status" value="1"/>
</dbReference>
<dbReference type="OrthoDB" id="823504at2759"/>
<evidence type="ECO:0000259" key="10">
    <source>
        <dbReference type="Pfam" id="PF02668"/>
    </source>
</evidence>
<dbReference type="GO" id="GO:0016706">
    <property type="term" value="F:2-oxoglutarate-dependent dioxygenase activity"/>
    <property type="evidence" value="ECO:0007669"/>
    <property type="project" value="UniProtKB-ARBA"/>
</dbReference>
<keyword evidence="6" id="KW-0124">Carnitine biosynthesis</keyword>
<dbReference type="AlphaFoldDB" id="A0A8S1A9G8"/>
<dbReference type="Pfam" id="PF02668">
    <property type="entry name" value="TauD"/>
    <property type="match status" value="1"/>
</dbReference>
<evidence type="ECO:0000256" key="7">
    <source>
        <dbReference type="ARBA" id="ARBA00022964"/>
    </source>
</evidence>
<keyword evidence="5" id="KW-0479">Metal-binding</keyword>
<evidence type="ECO:0000259" key="11">
    <source>
        <dbReference type="Pfam" id="PF06155"/>
    </source>
</evidence>
<dbReference type="GO" id="GO:0005739">
    <property type="term" value="C:mitochondrion"/>
    <property type="evidence" value="ECO:0007669"/>
    <property type="project" value="TreeGrafter"/>
</dbReference>
<keyword evidence="7" id="KW-0223">Dioxygenase</keyword>
<dbReference type="GO" id="GO:0045329">
    <property type="term" value="P:carnitine biosynthetic process"/>
    <property type="evidence" value="ECO:0007669"/>
    <property type="project" value="UniProtKB-KW"/>
</dbReference>
<accession>A0A8S1A9G8</accession>
<dbReference type="FunFam" id="3.60.130.10:FF:000001">
    <property type="entry name" value="Trimethyllysine dioxygenase, mitochondrial"/>
    <property type="match status" value="1"/>
</dbReference>
<dbReference type="Gene3D" id="3.60.130.10">
    <property type="entry name" value="Clavaminate synthase-like"/>
    <property type="match status" value="1"/>
</dbReference>
<evidence type="ECO:0000256" key="5">
    <source>
        <dbReference type="ARBA" id="ARBA00022723"/>
    </source>
</evidence>
<proteinExistence type="inferred from homology"/>
<dbReference type="Pfam" id="PF06155">
    <property type="entry name" value="GBBH-like_N"/>
    <property type="match status" value="1"/>
</dbReference>
<comment type="cofactor">
    <cofactor evidence="2">
        <name>L-ascorbate</name>
        <dbReference type="ChEBI" id="CHEBI:38290"/>
    </cofactor>
</comment>
<dbReference type="GO" id="GO:0046872">
    <property type="term" value="F:metal ion binding"/>
    <property type="evidence" value="ECO:0007669"/>
    <property type="project" value="UniProtKB-KW"/>
</dbReference>
<evidence type="ECO:0000256" key="6">
    <source>
        <dbReference type="ARBA" id="ARBA00022873"/>
    </source>
</evidence>
<dbReference type="InterPro" id="IPR003819">
    <property type="entry name" value="TauD/TfdA-like"/>
</dbReference>
<dbReference type="InterPro" id="IPR038492">
    <property type="entry name" value="GBBH-like_N_sf"/>
</dbReference>
<evidence type="ECO:0000256" key="8">
    <source>
        <dbReference type="ARBA" id="ARBA00023002"/>
    </source>
</evidence>